<keyword evidence="2" id="KW-1185">Reference proteome</keyword>
<name>A0ABX7N8N4_9BACT</name>
<dbReference type="EMBL" id="CP071091">
    <property type="protein sequence ID" value="QSQ15003.1"/>
    <property type="molecule type" value="Genomic_DNA"/>
</dbReference>
<accession>A0ABX7N8N4</accession>
<protein>
    <submittedName>
        <fullName evidence="1">Uncharacterized protein</fullName>
    </submittedName>
</protein>
<dbReference type="RefSeq" id="WP_206716746.1">
    <property type="nucleotide sequence ID" value="NZ_CP071091.1"/>
</dbReference>
<evidence type="ECO:0000313" key="2">
    <source>
        <dbReference type="Proteomes" id="UP000663090"/>
    </source>
</evidence>
<organism evidence="1 2">
    <name type="scientific">Myxococcus landrumensis</name>
    <dbReference type="NCBI Taxonomy" id="2813577"/>
    <lineage>
        <taxon>Bacteria</taxon>
        <taxon>Pseudomonadati</taxon>
        <taxon>Myxococcota</taxon>
        <taxon>Myxococcia</taxon>
        <taxon>Myxococcales</taxon>
        <taxon>Cystobacterineae</taxon>
        <taxon>Myxococcaceae</taxon>
        <taxon>Myxococcus</taxon>
    </lineage>
</organism>
<dbReference type="Proteomes" id="UP000663090">
    <property type="component" value="Chromosome"/>
</dbReference>
<gene>
    <name evidence="1" type="ORF">JY572_02650</name>
</gene>
<sequence length="248" mass="27817">MSGYSETAVTLSAFPLERAAQALEAALVYLEVEWSFLPGKDPTPARLVFDTRTGELVQTLPTEERDIRRAVQNHSWVRLDGRVETPRSRHAVELMLHPFRASPGHACLSIRLDSRVYESIYVPERGLDDDDDDDESYFDEESMQDVIQLSLGLARVTEASGFLMQFFSGVEFLRQFDEAALRELLLNPSLSLRSKQPLLLAGARSTLVSRAEIEDAWGTTDSCKVMESVSGYVLLNLLDTRGIDSEDE</sequence>
<reference evidence="1 2" key="1">
    <citation type="submission" date="2021-02" db="EMBL/GenBank/DDBJ databases">
        <title>De Novo genome assembly of isolated myxobacteria.</title>
        <authorList>
            <person name="Stevens D.C."/>
        </authorList>
    </citation>
    <scope>NUCLEOTIDE SEQUENCE [LARGE SCALE GENOMIC DNA]</scope>
    <source>
        <strain evidence="1 2">SCHIC003</strain>
    </source>
</reference>
<evidence type="ECO:0000313" key="1">
    <source>
        <dbReference type="EMBL" id="QSQ15003.1"/>
    </source>
</evidence>
<proteinExistence type="predicted"/>